<keyword evidence="3" id="KW-0106">Calcium</keyword>
<dbReference type="InterPro" id="IPR011992">
    <property type="entry name" value="EF-hand-dom_pair"/>
</dbReference>
<accession>C1C1A1</accession>
<dbReference type="Gene3D" id="1.10.238.10">
    <property type="entry name" value="EF-hand"/>
    <property type="match status" value="2"/>
</dbReference>
<dbReference type="GO" id="GO:0016460">
    <property type="term" value="C:myosin II complex"/>
    <property type="evidence" value="ECO:0007669"/>
    <property type="project" value="TreeGrafter"/>
</dbReference>
<dbReference type="PANTHER" id="PTHR23048">
    <property type="entry name" value="MYOSIN LIGHT CHAIN 1, 3"/>
    <property type="match status" value="1"/>
</dbReference>
<dbReference type="SMART" id="SM00054">
    <property type="entry name" value="EFh"/>
    <property type="match status" value="4"/>
</dbReference>
<dbReference type="PRINTS" id="PR00450">
    <property type="entry name" value="RECOVERIN"/>
</dbReference>
<dbReference type="FunFam" id="1.10.238.10:FF:000034">
    <property type="entry name" value="Calmodulin"/>
    <property type="match status" value="1"/>
</dbReference>
<dbReference type="EMBL" id="BT080630">
    <property type="protein sequence ID" value="ACO15054.1"/>
    <property type="molecule type" value="mRNA"/>
</dbReference>
<dbReference type="FunFam" id="1.10.238.10:FF:000251">
    <property type="entry name" value="Calmodulin-related protein 97A"/>
    <property type="match status" value="1"/>
</dbReference>
<dbReference type="PROSITE" id="PS00018">
    <property type="entry name" value="EF_HAND_1"/>
    <property type="match status" value="4"/>
</dbReference>
<evidence type="ECO:0000313" key="6">
    <source>
        <dbReference type="EMBL" id="ACO15054.1"/>
    </source>
</evidence>
<protein>
    <submittedName>
        <fullName evidence="6">Calmodulin</fullName>
    </submittedName>
</protein>
<dbReference type="GO" id="GO:0005737">
    <property type="term" value="C:cytoplasm"/>
    <property type="evidence" value="ECO:0007669"/>
    <property type="project" value="UniProtKB-ARBA"/>
</dbReference>
<dbReference type="AlphaFoldDB" id="C1C1A1"/>
<dbReference type="PANTHER" id="PTHR23048:SF59">
    <property type="entry name" value="EF-HAND SUPERFAMILY PROTEIN"/>
    <property type="match status" value="1"/>
</dbReference>
<evidence type="ECO:0000256" key="4">
    <source>
        <dbReference type="ARBA" id="ARBA00037722"/>
    </source>
</evidence>
<organism evidence="6">
    <name type="scientific">Caligus clemensi</name>
    <name type="common">Sea louse</name>
    <dbReference type="NCBI Taxonomy" id="344056"/>
    <lineage>
        <taxon>Eukaryota</taxon>
        <taxon>Metazoa</taxon>
        <taxon>Ecdysozoa</taxon>
        <taxon>Arthropoda</taxon>
        <taxon>Crustacea</taxon>
        <taxon>Multicrustacea</taxon>
        <taxon>Hexanauplia</taxon>
        <taxon>Copepoda</taxon>
        <taxon>Siphonostomatoida</taxon>
        <taxon>Caligidae</taxon>
        <taxon>Caligus</taxon>
    </lineage>
</organism>
<dbReference type="PROSITE" id="PS50222">
    <property type="entry name" value="EF_HAND_2"/>
    <property type="match status" value="4"/>
</dbReference>
<keyword evidence="2" id="KW-0677">Repeat</keyword>
<keyword evidence="1" id="KW-0479">Metal-binding</keyword>
<evidence type="ECO:0000256" key="2">
    <source>
        <dbReference type="ARBA" id="ARBA00022737"/>
    </source>
</evidence>
<proteinExistence type="evidence at transcript level"/>
<evidence type="ECO:0000256" key="3">
    <source>
        <dbReference type="ARBA" id="ARBA00022837"/>
    </source>
</evidence>
<dbReference type="GO" id="GO:0005509">
    <property type="term" value="F:calcium ion binding"/>
    <property type="evidence" value="ECO:0007669"/>
    <property type="project" value="InterPro"/>
</dbReference>
<dbReference type="InterPro" id="IPR002048">
    <property type="entry name" value="EF_hand_dom"/>
</dbReference>
<comment type="function">
    <text evidence="4">Troponin is the central regulatory protein of striated muscle contraction. Tn consists of three components: Tn-I which is the inhibitor of actomyosin ATPase, Tn-T which contains the binding site for tropomyosin and Tn-C. The binding of calcium to Tn-C abolishes the inhibitory action of Tn on actin filaments.</text>
</comment>
<dbReference type="InterPro" id="IPR050230">
    <property type="entry name" value="CALM/Myosin/TropC-like"/>
</dbReference>
<feature type="domain" description="EF-hand" evidence="5">
    <location>
        <begin position="43"/>
        <end position="78"/>
    </location>
</feature>
<evidence type="ECO:0000259" key="5">
    <source>
        <dbReference type="PROSITE" id="PS50222"/>
    </source>
</evidence>
<evidence type="ECO:0000256" key="1">
    <source>
        <dbReference type="ARBA" id="ARBA00022723"/>
    </source>
</evidence>
<sequence>MDLLTELQQAEFKEAFDEFDKDGSGTISTKELLLVMRSIGQNPTEDEILEMVMESDLNGDGTIDFKEFVEMMKKKSSETDQTEDLREAFRIFDKDKSGYIEAKEIISVTTTMGQVLTPEELRNFMQEADLDGDGKLDYNEFVKIMMAY</sequence>
<dbReference type="Pfam" id="PF13499">
    <property type="entry name" value="EF-hand_7"/>
    <property type="match status" value="2"/>
</dbReference>
<dbReference type="InterPro" id="IPR018247">
    <property type="entry name" value="EF_Hand_1_Ca_BS"/>
</dbReference>
<feature type="domain" description="EF-hand" evidence="5">
    <location>
        <begin position="7"/>
        <end position="42"/>
    </location>
</feature>
<dbReference type="SUPFAM" id="SSF47473">
    <property type="entry name" value="EF-hand"/>
    <property type="match status" value="1"/>
</dbReference>
<feature type="domain" description="EF-hand" evidence="5">
    <location>
        <begin position="80"/>
        <end position="115"/>
    </location>
</feature>
<reference evidence="6" key="1">
    <citation type="submission" date="2009-03" db="EMBL/GenBank/DDBJ databases">
        <title>Caligus clemensi ESTs and full-length cDNAs.</title>
        <authorList>
            <person name="Yasuike M."/>
            <person name="von Schalburg K."/>
            <person name="Cooper G."/>
            <person name="Leong J."/>
            <person name="Jones S.R.M."/>
            <person name="Koop B.F."/>
        </authorList>
    </citation>
    <scope>NUCLEOTIDE SEQUENCE</scope>
    <source>
        <tissue evidence="6">Whole</tissue>
    </source>
</reference>
<gene>
    <name evidence="6" type="primary">CALM</name>
</gene>
<feature type="domain" description="EF-hand" evidence="5">
    <location>
        <begin position="116"/>
        <end position="148"/>
    </location>
</feature>
<dbReference type="CDD" id="cd00051">
    <property type="entry name" value="EFh"/>
    <property type="match status" value="1"/>
</dbReference>
<name>C1C1A1_CALCM</name>